<dbReference type="Proteomes" id="UP000019486">
    <property type="component" value="Unassembled WGS sequence"/>
</dbReference>
<dbReference type="SUPFAM" id="SSF48317">
    <property type="entry name" value="Acid phosphatase/Vanadium-dependent haloperoxidase"/>
    <property type="match status" value="1"/>
</dbReference>
<sequence length="187" mass="19578">MGDSGLLLPASACVFVYLMLRGAPTVALLWVATLLTGLSLTLVAKLGFLACGVDGGLLDIESPSGHASFAAIFFGCCALIAGSGRPRWQRIGILGASTAIILLVAVSRVRLRAHTWEEVVCGLAIGFASVAAFAWIHARMKPPVVRLRPVVVVVAVLAVLLNGHGLQAEPVIRDIARTLRISMNVCG</sequence>
<feature type="domain" description="Phosphatidic acid phosphatase type 2/haloperoxidase" evidence="2">
    <location>
        <begin position="62"/>
        <end position="138"/>
    </location>
</feature>
<keyword evidence="4" id="KW-1185">Reference proteome</keyword>
<keyword evidence="1" id="KW-0812">Transmembrane</keyword>
<evidence type="ECO:0000259" key="2">
    <source>
        <dbReference type="Pfam" id="PF01569"/>
    </source>
</evidence>
<keyword evidence="1" id="KW-0472">Membrane</keyword>
<proteinExistence type="predicted"/>
<reference evidence="3 4" key="1">
    <citation type="submission" date="2013-08" db="EMBL/GenBank/DDBJ databases">
        <title>The genome sequence of Skermanella stibiiresistens.</title>
        <authorList>
            <person name="Zhu W."/>
            <person name="Wang G."/>
        </authorList>
    </citation>
    <scope>NUCLEOTIDE SEQUENCE [LARGE SCALE GENOMIC DNA]</scope>
    <source>
        <strain evidence="3 4">SB22</strain>
    </source>
</reference>
<dbReference type="EMBL" id="AVFL01000007">
    <property type="protein sequence ID" value="EWY40459.1"/>
    <property type="molecule type" value="Genomic_DNA"/>
</dbReference>
<dbReference type="PATRIC" id="fig|1385369.3.peg.2314"/>
<dbReference type="InterPro" id="IPR036938">
    <property type="entry name" value="PAP2/HPO_sf"/>
</dbReference>
<dbReference type="Gene3D" id="1.20.144.10">
    <property type="entry name" value="Phosphatidic acid phosphatase type 2/haloperoxidase"/>
    <property type="match status" value="1"/>
</dbReference>
<dbReference type="InterPro" id="IPR000326">
    <property type="entry name" value="PAP2/HPO"/>
</dbReference>
<feature type="transmembrane region" description="Helical" evidence="1">
    <location>
        <begin position="65"/>
        <end position="82"/>
    </location>
</feature>
<name>W9H310_9PROT</name>
<dbReference type="Pfam" id="PF01569">
    <property type="entry name" value="PAP2"/>
    <property type="match status" value="1"/>
</dbReference>
<feature type="transmembrane region" description="Helical" evidence="1">
    <location>
        <begin position="144"/>
        <end position="163"/>
    </location>
</feature>
<comment type="caution">
    <text evidence="3">The sequence shown here is derived from an EMBL/GenBank/DDBJ whole genome shotgun (WGS) entry which is preliminary data.</text>
</comment>
<feature type="transmembrane region" description="Helical" evidence="1">
    <location>
        <begin position="88"/>
        <end position="107"/>
    </location>
</feature>
<feature type="transmembrane region" description="Helical" evidence="1">
    <location>
        <begin position="27"/>
        <end position="53"/>
    </location>
</feature>
<dbReference type="AlphaFoldDB" id="W9H310"/>
<organism evidence="3 4">
    <name type="scientific">Skermanella stibiiresistens SB22</name>
    <dbReference type="NCBI Taxonomy" id="1385369"/>
    <lineage>
        <taxon>Bacteria</taxon>
        <taxon>Pseudomonadati</taxon>
        <taxon>Pseudomonadota</taxon>
        <taxon>Alphaproteobacteria</taxon>
        <taxon>Rhodospirillales</taxon>
        <taxon>Azospirillaceae</taxon>
        <taxon>Skermanella</taxon>
    </lineage>
</organism>
<feature type="transmembrane region" description="Helical" evidence="1">
    <location>
        <begin position="119"/>
        <end position="138"/>
    </location>
</feature>
<gene>
    <name evidence="3" type="ORF">N825_34760</name>
</gene>
<dbReference type="STRING" id="1385369.N825_34760"/>
<evidence type="ECO:0000313" key="3">
    <source>
        <dbReference type="EMBL" id="EWY40459.1"/>
    </source>
</evidence>
<accession>W9H310</accession>
<keyword evidence="1" id="KW-1133">Transmembrane helix</keyword>
<protein>
    <recommendedName>
        <fullName evidence="2">Phosphatidic acid phosphatase type 2/haloperoxidase domain-containing protein</fullName>
    </recommendedName>
</protein>
<evidence type="ECO:0000256" key="1">
    <source>
        <dbReference type="SAM" id="Phobius"/>
    </source>
</evidence>
<evidence type="ECO:0000313" key="4">
    <source>
        <dbReference type="Proteomes" id="UP000019486"/>
    </source>
</evidence>